<dbReference type="SMART" id="SM00944">
    <property type="entry name" value="Pro-kuma_activ"/>
    <property type="match status" value="1"/>
</dbReference>
<dbReference type="PANTHER" id="PTHR14218:SF10">
    <property type="entry name" value="PEPTIDASE S53 DOMAIN-CONTAINING PROTEIN"/>
    <property type="match status" value="1"/>
</dbReference>
<comment type="cofactor">
    <cofactor evidence="15">
        <name>Ca(2+)</name>
        <dbReference type="ChEBI" id="CHEBI:29108"/>
    </cofactor>
    <text evidence="15">Binds 1 Ca(2+) ion per subunit.</text>
</comment>
<dbReference type="Proteomes" id="UP000235786">
    <property type="component" value="Unassembled WGS sequence"/>
</dbReference>
<dbReference type="STRING" id="1149755.A0A2J6RRC5"/>
<evidence type="ECO:0000256" key="6">
    <source>
        <dbReference type="ARBA" id="ARBA00022670"/>
    </source>
</evidence>
<evidence type="ECO:0000256" key="14">
    <source>
        <dbReference type="ARBA" id="ARBA00023180"/>
    </source>
</evidence>
<keyword evidence="19" id="KW-1185">Reference proteome</keyword>
<dbReference type="PANTHER" id="PTHR14218">
    <property type="entry name" value="PROTEASE S8 TRIPEPTIDYL PEPTIDASE I CLN2"/>
    <property type="match status" value="1"/>
</dbReference>
<gene>
    <name evidence="18" type="ORF">L207DRAFT_459948</name>
</gene>
<accession>A0A2J6RRC5</accession>
<evidence type="ECO:0000313" key="19">
    <source>
        <dbReference type="Proteomes" id="UP000235786"/>
    </source>
</evidence>
<evidence type="ECO:0000256" key="1">
    <source>
        <dbReference type="ARBA" id="ARBA00001910"/>
    </source>
</evidence>
<feature type="binding site" evidence="15">
    <location>
        <position position="569"/>
    </location>
    <ligand>
        <name>Ca(2+)</name>
        <dbReference type="ChEBI" id="CHEBI:29108"/>
    </ligand>
</feature>
<evidence type="ECO:0000256" key="11">
    <source>
        <dbReference type="ARBA" id="ARBA00022837"/>
    </source>
</evidence>
<keyword evidence="5" id="KW-0964">Secreted</keyword>
<dbReference type="FunFam" id="3.40.50.200:FF:000015">
    <property type="entry name" value="Tripeptidyl peptidase A"/>
    <property type="match status" value="1"/>
</dbReference>
<dbReference type="OrthoDB" id="409122at2759"/>
<dbReference type="SUPFAM" id="SSF52743">
    <property type="entry name" value="Subtilisin-like"/>
    <property type="match status" value="1"/>
</dbReference>
<dbReference type="AlphaFoldDB" id="A0A2J6RRC5"/>
<feature type="binding site" evidence="15">
    <location>
        <position position="547"/>
    </location>
    <ligand>
        <name>Ca(2+)</name>
        <dbReference type="ChEBI" id="CHEBI:29108"/>
    </ligand>
</feature>
<evidence type="ECO:0000256" key="13">
    <source>
        <dbReference type="ARBA" id="ARBA00023145"/>
    </source>
</evidence>
<keyword evidence="7 15" id="KW-0479">Metal-binding</keyword>
<dbReference type="CDD" id="cd04056">
    <property type="entry name" value="Peptidases_S53"/>
    <property type="match status" value="1"/>
</dbReference>
<dbReference type="InterPro" id="IPR036852">
    <property type="entry name" value="Peptidase_S8/S53_dom_sf"/>
</dbReference>
<feature type="signal peptide" evidence="16">
    <location>
        <begin position="1"/>
        <end position="18"/>
    </location>
</feature>
<evidence type="ECO:0000256" key="3">
    <source>
        <dbReference type="ARBA" id="ARBA00004239"/>
    </source>
</evidence>
<dbReference type="GO" id="GO:0008240">
    <property type="term" value="F:tripeptidyl-peptidase activity"/>
    <property type="evidence" value="ECO:0007669"/>
    <property type="project" value="UniProtKB-EC"/>
</dbReference>
<proteinExistence type="predicted"/>
<feature type="binding site" evidence="15">
    <location>
        <position position="571"/>
    </location>
    <ligand>
        <name>Ca(2+)</name>
        <dbReference type="ChEBI" id="CHEBI:29108"/>
    </ligand>
</feature>
<dbReference type="InterPro" id="IPR030400">
    <property type="entry name" value="Sedolisin_dom"/>
</dbReference>
<organism evidence="18 19">
    <name type="scientific">Hyaloscypha variabilis (strain UAMH 11265 / GT02V1 / F)</name>
    <name type="common">Meliniomyces variabilis</name>
    <dbReference type="NCBI Taxonomy" id="1149755"/>
    <lineage>
        <taxon>Eukaryota</taxon>
        <taxon>Fungi</taxon>
        <taxon>Dikarya</taxon>
        <taxon>Ascomycota</taxon>
        <taxon>Pezizomycotina</taxon>
        <taxon>Leotiomycetes</taxon>
        <taxon>Helotiales</taxon>
        <taxon>Hyaloscyphaceae</taxon>
        <taxon>Hyaloscypha</taxon>
        <taxon>Hyaloscypha variabilis</taxon>
    </lineage>
</organism>
<dbReference type="GO" id="GO:0004252">
    <property type="term" value="F:serine-type endopeptidase activity"/>
    <property type="evidence" value="ECO:0007669"/>
    <property type="project" value="UniProtKB-UniRule"/>
</dbReference>
<dbReference type="InterPro" id="IPR050819">
    <property type="entry name" value="Tripeptidyl-peptidase_I"/>
</dbReference>
<sequence>MFLTRFCAFLALSSSAVAFPAVGKHVLTVSEDREFTNSVREKLARPPQGWTRDESFTLDKDTSTLSLRIHLPHQDMDKFHELAMNIATPGNPLYGGHLSQAVINNIIAPKEESRDLVMQWLNSEGLGEYSFISPRQDSVIVQASINQIEKLLNAEYSPYVRTETGQLVVRTLEYSIPDVLRGHVDMVQPTTFFGMRSFRSTVSDFRPIESLLTAEATASCNSYVTPACLASLYKFSSATAYTNGIMGIAGFLEEYAVQSDLKLFMNKYATEGNKGETFSCVSVNGGSCSSTDPGTEANLDVQYARAITESIPNVFYSTGGSPPWLGSGTNTNEPYLDFLDYLLDLPAASLPNTISISYGDDESTVPLDYATNVCNLFSQLGARGVSVLVASGDSGVGSDCSANGSPFFTTSFPAGCPWVTTVGGTTGTSTEEGWSDGGGGFSEVFGRPAYQNATVNNWLVTDTTHSGVSEYFNHSGRAYPDVSAQATDFIIYVGGSAGAVDGTSCATPTFASIIQLLNSDRLSNGQPGLGFLNPWLYGNATSGLKDITSGGNSGCDGSIDGAGFSAVAGWDPATGLGTPLYTSLLAISRAT</sequence>
<keyword evidence="8 16" id="KW-0732">Signal</keyword>
<dbReference type="EMBL" id="KZ613945">
    <property type="protein sequence ID" value="PMD41068.1"/>
    <property type="molecule type" value="Genomic_DNA"/>
</dbReference>
<evidence type="ECO:0000259" key="17">
    <source>
        <dbReference type="PROSITE" id="PS51695"/>
    </source>
</evidence>
<evidence type="ECO:0000256" key="9">
    <source>
        <dbReference type="ARBA" id="ARBA00022801"/>
    </source>
</evidence>
<keyword evidence="11 15" id="KW-0106">Calcium</keyword>
<dbReference type="Gene3D" id="3.40.50.200">
    <property type="entry name" value="Peptidase S8/S53 domain"/>
    <property type="match status" value="1"/>
</dbReference>
<evidence type="ECO:0000256" key="7">
    <source>
        <dbReference type="ARBA" id="ARBA00022723"/>
    </source>
</evidence>
<dbReference type="Pfam" id="PF09286">
    <property type="entry name" value="Pro-kuma_activ"/>
    <property type="match status" value="1"/>
</dbReference>
<evidence type="ECO:0000256" key="2">
    <source>
        <dbReference type="ARBA" id="ARBA00002451"/>
    </source>
</evidence>
<dbReference type="InterPro" id="IPR015366">
    <property type="entry name" value="S53_propep"/>
</dbReference>
<feature type="active site" description="Charge relay system" evidence="15">
    <location>
        <position position="296"/>
    </location>
</feature>
<evidence type="ECO:0000313" key="18">
    <source>
        <dbReference type="EMBL" id="PMD41068.1"/>
    </source>
</evidence>
<keyword evidence="14" id="KW-0325">Glycoprotein</keyword>
<comment type="function">
    <text evidence="2">Secreted tripeptidyl-peptidase which degrades proteins at acidic pHs and is involved in virulence.</text>
</comment>
<keyword evidence="6 15" id="KW-0645">Protease</keyword>
<name>A0A2J6RRC5_HYAVF</name>
<keyword evidence="13" id="KW-0865">Zymogen</keyword>
<reference evidence="18 19" key="1">
    <citation type="submission" date="2016-04" db="EMBL/GenBank/DDBJ databases">
        <title>A degradative enzymes factory behind the ericoid mycorrhizal symbiosis.</title>
        <authorList>
            <consortium name="DOE Joint Genome Institute"/>
            <person name="Martino E."/>
            <person name="Morin E."/>
            <person name="Grelet G."/>
            <person name="Kuo A."/>
            <person name="Kohler A."/>
            <person name="Daghino S."/>
            <person name="Barry K."/>
            <person name="Choi C."/>
            <person name="Cichocki N."/>
            <person name="Clum A."/>
            <person name="Copeland A."/>
            <person name="Hainaut M."/>
            <person name="Haridas S."/>
            <person name="Labutti K."/>
            <person name="Lindquist E."/>
            <person name="Lipzen A."/>
            <person name="Khouja H.-R."/>
            <person name="Murat C."/>
            <person name="Ohm R."/>
            <person name="Olson A."/>
            <person name="Spatafora J."/>
            <person name="Veneault-Fourrey C."/>
            <person name="Henrissat B."/>
            <person name="Grigoriev I."/>
            <person name="Martin F."/>
            <person name="Perotto S."/>
        </authorList>
    </citation>
    <scope>NUCLEOTIDE SEQUENCE [LARGE SCALE GENOMIC DNA]</scope>
    <source>
        <strain evidence="18 19">F</strain>
    </source>
</reference>
<dbReference type="GO" id="GO:0005576">
    <property type="term" value="C:extracellular region"/>
    <property type="evidence" value="ECO:0007669"/>
    <property type="project" value="UniProtKB-SubCell"/>
</dbReference>
<dbReference type="CDD" id="cd11377">
    <property type="entry name" value="Pro-peptidase_S53"/>
    <property type="match status" value="1"/>
</dbReference>
<keyword evidence="12" id="KW-0843">Virulence</keyword>
<feature type="active site" description="Charge relay system" evidence="15">
    <location>
        <position position="504"/>
    </location>
</feature>
<keyword evidence="10 15" id="KW-0720">Serine protease</keyword>
<evidence type="ECO:0000256" key="12">
    <source>
        <dbReference type="ARBA" id="ARBA00023026"/>
    </source>
</evidence>
<dbReference type="PROSITE" id="PS51695">
    <property type="entry name" value="SEDOLISIN"/>
    <property type="match status" value="1"/>
</dbReference>
<evidence type="ECO:0000256" key="4">
    <source>
        <dbReference type="ARBA" id="ARBA00012462"/>
    </source>
</evidence>
<comment type="subcellular location">
    <subcellularLocation>
        <location evidence="3">Secreted</location>
        <location evidence="3">Extracellular space</location>
    </subcellularLocation>
</comment>
<evidence type="ECO:0000256" key="15">
    <source>
        <dbReference type="PROSITE-ProRule" id="PRU01032"/>
    </source>
</evidence>
<evidence type="ECO:0000256" key="10">
    <source>
        <dbReference type="ARBA" id="ARBA00022825"/>
    </source>
</evidence>
<dbReference type="SUPFAM" id="SSF54897">
    <property type="entry name" value="Protease propeptides/inhibitors"/>
    <property type="match status" value="1"/>
</dbReference>
<keyword evidence="9 15" id="KW-0378">Hydrolase</keyword>
<dbReference type="GO" id="GO:0006508">
    <property type="term" value="P:proteolysis"/>
    <property type="evidence" value="ECO:0007669"/>
    <property type="project" value="UniProtKB-KW"/>
</dbReference>
<dbReference type="EC" id="3.4.14.10" evidence="4"/>
<comment type="catalytic activity">
    <reaction evidence="1">
        <text>Release of an N-terminal tripeptide from a polypeptide.</text>
        <dbReference type="EC" id="3.4.14.10"/>
    </reaction>
</comment>
<protein>
    <recommendedName>
        <fullName evidence="4">tripeptidyl-peptidase II</fullName>
        <ecNumber evidence="4">3.4.14.10</ecNumber>
    </recommendedName>
</protein>
<evidence type="ECO:0000256" key="8">
    <source>
        <dbReference type="ARBA" id="ARBA00022729"/>
    </source>
</evidence>
<feature type="chain" id="PRO_5014382733" description="tripeptidyl-peptidase II" evidence="16">
    <location>
        <begin position="19"/>
        <end position="591"/>
    </location>
</feature>
<evidence type="ECO:0000256" key="5">
    <source>
        <dbReference type="ARBA" id="ARBA00022525"/>
    </source>
</evidence>
<dbReference type="GO" id="GO:0046872">
    <property type="term" value="F:metal ion binding"/>
    <property type="evidence" value="ECO:0007669"/>
    <property type="project" value="UniProtKB-UniRule"/>
</dbReference>
<feature type="domain" description="Peptidase S53" evidence="17">
    <location>
        <begin position="223"/>
        <end position="591"/>
    </location>
</feature>
<evidence type="ECO:0000256" key="16">
    <source>
        <dbReference type="SAM" id="SignalP"/>
    </source>
</evidence>
<feature type="binding site" evidence="15">
    <location>
        <position position="546"/>
    </location>
    <ligand>
        <name>Ca(2+)</name>
        <dbReference type="ChEBI" id="CHEBI:29108"/>
    </ligand>
</feature>
<feature type="active site" description="Charge relay system" evidence="15">
    <location>
        <position position="300"/>
    </location>
</feature>